<dbReference type="EMBL" id="AMFJ01000485">
    <property type="protein sequence ID" value="EKE27410.1"/>
    <property type="molecule type" value="Genomic_DNA"/>
</dbReference>
<organism evidence="1">
    <name type="scientific">uncultured bacterium</name>
    <name type="common">gcode 4</name>
    <dbReference type="NCBI Taxonomy" id="1234023"/>
    <lineage>
        <taxon>Bacteria</taxon>
        <taxon>environmental samples</taxon>
    </lineage>
</organism>
<accession>K2GVN8</accession>
<reference evidence="1" key="1">
    <citation type="journal article" date="2012" name="Science">
        <title>Fermentation, hydrogen, and sulfur metabolism in multiple uncultivated bacterial phyla.</title>
        <authorList>
            <person name="Wrighton K.C."/>
            <person name="Thomas B.C."/>
            <person name="Sharon I."/>
            <person name="Miller C.S."/>
            <person name="Castelle C.J."/>
            <person name="VerBerkmoes N.C."/>
            <person name="Wilkins M.J."/>
            <person name="Hettich R.L."/>
            <person name="Lipton M.S."/>
            <person name="Williams K.H."/>
            <person name="Long P.E."/>
            <person name="Banfield J.F."/>
        </authorList>
    </citation>
    <scope>NUCLEOTIDE SEQUENCE [LARGE SCALE GENOMIC DNA]</scope>
</reference>
<evidence type="ECO:0000313" key="1">
    <source>
        <dbReference type="EMBL" id="EKE27410.1"/>
    </source>
</evidence>
<name>K2GVN8_9BACT</name>
<comment type="caution">
    <text evidence="1">The sequence shown here is derived from an EMBL/GenBank/DDBJ whole genome shotgun (WGS) entry which is preliminary data.</text>
</comment>
<gene>
    <name evidence="1" type="ORF">ACD_3C00211G0002</name>
</gene>
<sequence>MANKHGLKWSIVKKQAASRKMAKNKKASMQNFIWSENAQTRKNTSFKQRKHYYENKQNFPKKKLLNKDVNHLIEIGLIDERGFFVKWKKKNFITKSMTDAKGLDFYWMPRAK</sequence>
<dbReference type="AlphaFoldDB" id="K2GVN8"/>
<proteinExistence type="predicted"/>
<protein>
    <submittedName>
        <fullName evidence="1">Uncharacterized protein</fullName>
    </submittedName>
</protein>